<feature type="transmembrane region" description="Helical" evidence="1">
    <location>
        <begin position="6"/>
        <end position="23"/>
    </location>
</feature>
<organism evidence="2 3">
    <name type="scientific">Thalassiosira oceanica</name>
    <name type="common">Marine diatom</name>
    <dbReference type="NCBI Taxonomy" id="159749"/>
    <lineage>
        <taxon>Eukaryota</taxon>
        <taxon>Sar</taxon>
        <taxon>Stramenopiles</taxon>
        <taxon>Ochrophyta</taxon>
        <taxon>Bacillariophyta</taxon>
        <taxon>Coscinodiscophyceae</taxon>
        <taxon>Thalassiosirophycidae</taxon>
        <taxon>Thalassiosirales</taxon>
        <taxon>Thalassiosiraceae</taxon>
        <taxon>Thalassiosira</taxon>
    </lineage>
</organism>
<keyword evidence="1" id="KW-0812">Transmembrane</keyword>
<feature type="transmembrane region" description="Helical" evidence="1">
    <location>
        <begin position="60"/>
        <end position="79"/>
    </location>
</feature>
<dbReference type="AlphaFoldDB" id="K0T333"/>
<evidence type="ECO:0000256" key="1">
    <source>
        <dbReference type="SAM" id="Phobius"/>
    </source>
</evidence>
<evidence type="ECO:0000313" key="2">
    <source>
        <dbReference type="EMBL" id="EJK67696.1"/>
    </source>
</evidence>
<sequence>MKTGVAANALMISVVGFCVKIMYPRHIYRTDYFLAEALLYIVLALRVLALAGLRLEPHDALGAVTFYIVDLFAVGNVGAAS</sequence>
<protein>
    <submittedName>
        <fullName evidence="2">Uncharacterized protein</fullName>
    </submittedName>
</protein>
<feature type="transmembrane region" description="Helical" evidence="1">
    <location>
        <begin position="32"/>
        <end position="54"/>
    </location>
</feature>
<accession>K0T333</accession>
<dbReference type="Proteomes" id="UP000266841">
    <property type="component" value="Unassembled WGS sequence"/>
</dbReference>
<keyword evidence="1" id="KW-0472">Membrane</keyword>
<keyword evidence="3" id="KW-1185">Reference proteome</keyword>
<proteinExistence type="predicted"/>
<comment type="caution">
    <text evidence="2">The sequence shown here is derived from an EMBL/GenBank/DDBJ whole genome shotgun (WGS) entry which is preliminary data.</text>
</comment>
<evidence type="ECO:0000313" key="3">
    <source>
        <dbReference type="Proteomes" id="UP000266841"/>
    </source>
</evidence>
<reference evidence="2 3" key="1">
    <citation type="journal article" date="2012" name="Genome Biol.">
        <title>Genome and low-iron response of an oceanic diatom adapted to chronic iron limitation.</title>
        <authorList>
            <person name="Lommer M."/>
            <person name="Specht M."/>
            <person name="Roy A.S."/>
            <person name="Kraemer L."/>
            <person name="Andreson R."/>
            <person name="Gutowska M.A."/>
            <person name="Wolf J."/>
            <person name="Bergner S.V."/>
            <person name="Schilhabel M.B."/>
            <person name="Klostermeier U.C."/>
            <person name="Beiko R.G."/>
            <person name="Rosenstiel P."/>
            <person name="Hippler M."/>
            <person name="Laroche J."/>
        </authorList>
    </citation>
    <scope>NUCLEOTIDE SEQUENCE [LARGE SCALE GENOMIC DNA]</scope>
    <source>
        <strain evidence="2 3">CCMP1005</strain>
    </source>
</reference>
<name>K0T333_THAOC</name>
<keyword evidence="1" id="KW-1133">Transmembrane helix</keyword>
<gene>
    <name evidence="2" type="ORF">THAOC_11238</name>
</gene>
<dbReference type="EMBL" id="AGNL01012764">
    <property type="protein sequence ID" value="EJK67696.1"/>
    <property type="molecule type" value="Genomic_DNA"/>
</dbReference>